<feature type="signal peptide" evidence="1">
    <location>
        <begin position="1"/>
        <end position="18"/>
    </location>
</feature>
<evidence type="ECO:0000313" key="5">
    <source>
        <dbReference type="Proteomes" id="UP000800094"/>
    </source>
</evidence>
<dbReference type="Proteomes" id="UP000800094">
    <property type="component" value="Unassembled WGS sequence"/>
</dbReference>
<dbReference type="InterPro" id="IPR029045">
    <property type="entry name" value="ClpP/crotonase-like_dom_sf"/>
</dbReference>
<dbReference type="RefSeq" id="XP_033678439.1">
    <property type="nucleotide sequence ID" value="XM_033827183.1"/>
</dbReference>
<proteinExistence type="predicted"/>
<dbReference type="Pfam" id="PF03572">
    <property type="entry name" value="Peptidase_S41"/>
    <property type="match status" value="1"/>
</dbReference>
<accession>A0A6A6HYZ6</accession>
<dbReference type="InterPro" id="IPR005151">
    <property type="entry name" value="Tail-specific_protease"/>
</dbReference>
<dbReference type="PANTHER" id="PTHR37049:SF4">
    <property type="entry name" value="RHODANESE DOMAIN-CONTAINING PROTEIN"/>
    <property type="match status" value="1"/>
</dbReference>
<keyword evidence="5" id="KW-1185">Reference proteome</keyword>
<feature type="chain" id="PRO_5025489252" evidence="1">
    <location>
        <begin position="19"/>
        <end position="750"/>
    </location>
</feature>
<dbReference type="SUPFAM" id="SSF52096">
    <property type="entry name" value="ClpP/crotonase"/>
    <property type="match status" value="1"/>
</dbReference>
<gene>
    <name evidence="4" type="ORF">BU26DRAFT_509946</name>
</gene>
<evidence type="ECO:0000313" key="4">
    <source>
        <dbReference type="EMBL" id="KAF2243435.1"/>
    </source>
</evidence>
<reference evidence="4" key="1">
    <citation type="journal article" date="2020" name="Stud. Mycol.">
        <title>101 Dothideomycetes genomes: a test case for predicting lifestyles and emergence of pathogens.</title>
        <authorList>
            <person name="Haridas S."/>
            <person name="Albert R."/>
            <person name="Binder M."/>
            <person name="Bloem J."/>
            <person name="Labutti K."/>
            <person name="Salamov A."/>
            <person name="Andreopoulos B."/>
            <person name="Baker S."/>
            <person name="Barry K."/>
            <person name="Bills G."/>
            <person name="Bluhm B."/>
            <person name="Cannon C."/>
            <person name="Castanera R."/>
            <person name="Culley D."/>
            <person name="Daum C."/>
            <person name="Ezra D."/>
            <person name="Gonzalez J."/>
            <person name="Henrissat B."/>
            <person name="Kuo A."/>
            <person name="Liang C."/>
            <person name="Lipzen A."/>
            <person name="Lutzoni F."/>
            <person name="Magnuson J."/>
            <person name="Mondo S."/>
            <person name="Nolan M."/>
            <person name="Ohm R."/>
            <person name="Pangilinan J."/>
            <person name="Park H.-J."/>
            <person name="Ramirez L."/>
            <person name="Alfaro M."/>
            <person name="Sun H."/>
            <person name="Tritt A."/>
            <person name="Yoshinaga Y."/>
            <person name="Zwiers L.-H."/>
            <person name="Turgeon B."/>
            <person name="Goodwin S."/>
            <person name="Spatafora J."/>
            <person name="Crous P."/>
            <person name="Grigoriev I."/>
        </authorList>
    </citation>
    <scope>NUCLEOTIDE SEQUENCE</scope>
    <source>
        <strain evidence="4">CBS 122368</strain>
    </source>
</reference>
<dbReference type="InterPro" id="IPR056186">
    <property type="entry name" value="PDZ_CPAF-rel"/>
</dbReference>
<dbReference type="GeneID" id="54580513"/>
<dbReference type="Gene3D" id="3.90.226.10">
    <property type="entry name" value="2-enoyl-CoA Hydratase, Chain A, domain 1"/>
    <property type="match status" value="1"/>
</dbReference>
<dbReference type="PANTHER" id="PTHR37049">
    <property type="entry name" value="PEPTIDASE S41 FAMILY PROTEIN"/>
    <property type="match status" value="1"/>
</dbReference>
<evidence type="ECO:0000259" key="3">
    <source>
        <dbReference type="Pfam" id="PF23658"/>
    </source>
</evidence>
<name>A0A6A6HYZ6_9PLEO</name>
<dbReference type="InterPro" id="IPR052766">
    <property type="entry name" value="S41A_metabolite_peptidase"/>
</dbReference>
<keyword evidence="1" id="KW-0732">Signal</keyword>
<dbReference type="GO" id="GO:0008236">
    <property type="term" value="F:serine-type peptidase activity"/>
    <property type="evidence" value="ECO:0007669"/>
    <property type="project" value="InterPro"/>
</dbReference>
<evidence type="ECO:0000256" key="1">
    <source>
        <dbReference type="SAM" id="SignalP"/>
    </source>
</evidence>
<sequence>MKLLALLAFTGLLTLGGATPVAPTRVNSIYARQSNGTNTTAPCAQVSQAIYSVPDRTLTPTVPAKLAYDCINSVPFNATAAKLILQGLPPYLNWQSTLTALKSPPAEYASKVQPPLDILGGLSQMAADVDAGKFTSEYDFGWTLYTLIQSAHDGHFAYIPDSVGSVFAFGRKVPLVSVSEDGEQLPSIFAFYDVLGMQFKNITYTPSPVVEIDGQDASEFLEQWSQCGSLQDRDALYNNVFYELAQVSLGSSGSGTGSFTGGGRGRFVYPGATTTLKFANGTEYTMENYARVQISFREIESGEDLGEWFTKFAGSAAQVESTGTVAAAAAAAPGYPAPVVPGPGNLINGFYIDTPGYEDVAVLQVPNFVGTAAYEIGFQKTTQEFLPKALADGKTKLIIDLQANGGGTILQGYDMFKQLFPSLDPYGANRFRYTEAADLIGQSYSAYASLAPRGTGNYSIRQVQNAYFDYHMDMTVDGEPFDSWDEKVGPVETNGDKYTQLSRWNLSDVLISISSGGINITGYGPLANITGPPKFSSENIVLLTDGYCASTCTIFSDFMTKQAGVKTIAMGGRSNKNPIQAIGGVKGVNNYAFSYIQSLAMNAVQLADAGLKSELNSSSLRDYYDNYIFARAAGSPGVNVRDGVAPNDTSGVALQFIYEEAGCRLYYTPEMTVDATAMWTAAADAQWGNSGKCVNGGGYGKREAEEVTTKLKPRRVHISQAAALRKFEAFEKSFDLETECHMSGDGFMDP</sequence>
<organism evidence="4 5">
    <name type="scientific">Trematosphaeria pertusa</name>
    <dbReference type="NCBI Taxonomy" id="390896"/>
    <lineage>
        <taxon>Eukaryota</taxon>
        <taxon>Fungi</taxon>
        <taxon>Dikarya</taxon>
        <taxon>Ascomycota</taxon>
        <taxon>Pezizomycotina</taxon>
        <taxon>Dothideomycetes</taxon>
        <taxon>Pleosporomycetidae</taxon>
        <taxon>Pleosporales</taxon>
        <taxon>Massarineae</taxon>
        <taxon>Trematosphaeriaceae</taxon>
        <taxon>Trematosphaeria</taxon>
    </lineage>
</organism>
<protein>
    <submittedName>
        <fullName evidence="4">Peptidase S41 family protein</fullName>
    </submittedName>
</protein>
<dbReference type="GO" id="GO:0006508">
    <property type="term" value="P:proteolysis"/>
    <property type="evidence" value="ECO:0007669"/>
    <property type="project" value="InterPro"/>
</dbReference>
<feature type="domain" description="CPAF-like PDZ" evidence="3">
    <location>
        <begin position="169"/>
        <end position="296"/>
    </location>
</feature>
<dbReference type="OrthoDB" id="27214at2759"/>
<evidence type="ECO:0000259" key="2">
    <source>
        <dbReference type="Pfam" id="PF03572"/>
    </source>
</evidence>
<dbReference type="AlphaFoldDB" id="A0A6A6HYZ6"/>
<dbReference type="EMBL" id="ML987205">
    <property type="protein sequence ID" value="KAF2243435.1"/>
    <property type="molecule type" value="Genomic_DNA"/>
</dbReference>
<dbReference type="Pfam" id="PF23658">
    <property type="entry name" value="PDZ_CPAF_rel"/>
    <property type="match status" value="1"/>
</dbReference>
<feature type="domain" description="Tail specific protease" evidence="2">
    <location>
        <begin position="359"/>
        <end position="565"/>
    </location>
</feature>